<dbReference type="GO" id="GO:0032259">
    <property type="term" value="P:methylation"/>
    <property type="evidence" value="ECO:0007669"/>
    <property type="project" value="UniProtKB-KW"/>
</dbReference>
<gene>
    <name evidence="16" type="ORF">INT47_010887</name>
</gene>
<dbReference type="EMBL" id="JAEPRD010000022">
    <property type="protein sequence ID" value="KAG2207903.1"/>
    <property type="molecule type" value="Genomic_DNA"/>
</dbReference>
<evidence type="ECO:0000313" key="16">
    <source>
        <dbReference type="EMBL" id="KAG2207903.1"/>
    </source>
</evidence>
<comment type="catalytic activity">
    <reaction evidence="12">
        <text>L-arginyl-[protein] + 2 S-adenosyl-L-methionine = N(omega),N(omega)-dimethyl-L-arginyl-[protein] + 2 S-adenosyl-L-homocysteine + 2 H(+)</text>
        <dbReference type="Rhea" id="RHEA:48096"/>
        <dbReference type="Rhea" id="RHEA-COMP:10532"/>
        <dbReference type="Rhea" id="RHEA-COMP:11991"/>
        <dbReference type="ChEBI" id="CHEBI:15378"/>
        <dbReference type="ChEBI" id="CHEBI:29965"/>
        <dbReference type="ChEBI" id="CHEBI:57856"/>
        <dbReference type="ChEBI" id="CHEBI:59789"/>
        <dbReference type="ChEBI" id="CHEBI:61897"/>
        <dbReference type="EC" id="2.1.1.319"/>
    </reaction>
</comment>
<evidence type="ECO:0000259" key="15">
    <source>
        <dbReference type="Pfam" id="PF22528"/>
    </source>
</evidence>
<sequence>MNDLHYFEYYSQLQHQQNMLQDTKRTITYRNAIMSNPSRFENKLVLDVGAGSGILSFFAVQAGATHVYAVEASTMAHQMRTLIQHNPSFQDKITIIHAKIEQSDLQIPMVDTILSEPIGVFLFHERMLESYIYARDHYLKPGGTLFPSAGRIHLSPFTDSKLWKETSANADFWKQDSFLGINLSALHTDACHELFNMPVVGQFDHRSILTNDKNTHDIDFNTITLDALQDMTIPIRWTSSRTGMMHGIAGWFDIVFAPTGGIPISLSTSPDTEQTHWYQTRFLWLDPLPIKAHQVIEGSMRCQANDARSYTITVDVTVGEIQRHGIWQLQDQTFTQ</sequence>
<dbReference type="InterPro" id="IPR025799">
    <property type="entry name" value="Arg_MeTrfase"/>
</dbReference>
<dbReference type="EC" id="2.1.1.319" evidence="3"/>
<evidence type="ECO:0000256" key="2">
    <source>
        <dbReference type="ARBA" id="ARBA00004496"/>
    </source>
</evidence>
<comment type="caution">
    <text evidence="16">The sequence shown here is derived from an EMBL/GenBank/DDBJ whole genome shotgun (WGS) entry which is preliminary data.</text>
</comment>
<accession>A0A8H7RC08</accession>
<dbReference type="Pfam" id="PF06325">
    <property type="entry name" value="PrmA"/>
    <property type="match status" value="1"/>
</dbReference>
<keyword evidence="4" id="KW-0963">Cytoplasm</keyword>
<comment type="catalytic activity">
    <reaction evidence="13">
        <text>L-arginyl-[protein] + S-adenosyl-L-methionine = N(omega)-methyl-L-arginyl-[protein] + S-adenosyl-L-homocysteine + H(+)</text>
        <dbReference type="Rhea" id="RHEA:48100"/>
        <dbReference type="Rhea" id="RHEA-COMP:10532"/>
        <dbReference type="Rhea" id="RHEA-COMP:11990"/>
        <dbReference type="ChEBI" id="CHEBI:15378"/>
        <dbReference type="ChEBI" id="CHEBI:29965"/>
        <dbReference type="ChEBI" id="CHEBI:57856"/>
        <dbReference type="ChEBI" id="CHEBI:59789"/>
        <dbReference type="ChEBI" id="CHEBI:65280"/>
    </reaction>
    <physiologicalReaction direction="left-to-right" evidence="13">
        <dbReference type="Rhea" id="RHEA:48101"/>
    </physiologicalReaction>
</comment>
<evidence type="ECO:0000256" key="7">
    <source>
        <dbReference type="ARBA" id="ARBA00022691"/>
    </source>
</evidence>
<name>A0A8H7RC08_9FUNG</name>
<dbReference type="PANTHER" id="PTHR11006">
    <property type="entry name" value="PROTEIN ARGININE N-METHYLTRANSFERASE"/>
    <property type="match status" value="1"/>
</dbReference>
<keyword evidence="6 14" id="KW-0808">Transferase</keyword>
<evidence type="ECO:0000256" key="8">
    <source>
        <dbReference type="ARBA" id="ARBA00022853"/>
    </source>
</evidence>
<evidence type="ECO:0000256" key="11">
    <source>
        <dbReference type="ARBA" id="ARBA00023242"/>
    </source>
</evidence>
<protein>
    <recommendedName>
        <fullName evidence="3">type I protein arginine methyltransferase</fullName>
        <ecNumber evidence="3">2.1.1.319</ecNumber>
    </recommendedName>
</protein>
<dbReference type="Pfam" id="PF22528">
    <property type="entry name" value="PRMT_C"/>
    <property type="match status" value="1"/>
</dbReference>
<keyword evidence="10" id="KW-0804">Transcription</keyword>
<evidence type="ECO:0000256" key="13">
    <source>
        <dbReference type="ARBA" id="ARBA00049303"/>
    </source>
</evidence>
<dbReference type="GO" id="GO:0035242">
    <property type="term" value="F:protein-arginine omega-N asymmetric methyltransferase activity"/>
    <property type="evidence" value="ECO:0007669"/>
    <property type="project" value="UniProtKB-EC"/>
</dbReference>
<dbReference type="Gene3D" id="2.70.160.11">
    <property type="entry name" value="Hnrnp arginine n-methyltransferase1"/>
    <property type="match status" value="1"/>
</dbReference>
<dbReference type="PANTHER" id="PTHR11006:SF10">
    <property type="entry name" value="HISTONE-ARGININE METHYLTRANSFERASE CARMER-RELATED"/>
    <property type="match status" value="1"/>
</dbReference>
<dbReference type="Proteomes" id="UP000603453">
    <property type="component" value="Unassembled WGS sequence"/>
</dbReference>
<dbReference type="Gene3D" id="3.40.50.150">
    <property type="entry name" value="Vaccinia Virus protein VP39"/>
    <property type="match status" value="1"/>
</dbReference>
<dbReference type="AlphaFoldDB" id="A0A8H7RC08"/>
<dbReference type="InterPro" id="IPR055135">
    <property type="entry name" value="PRMT_dom"/>
</dbReference>
<dbReference type="InterPro" id="IPR029063">
    <property type="entry name" value="SAM-dependent_MTases_sf"/>
</dbReference>
<reference evidence="16" key="1">
    <citation type="submission" date="2020-12" db="EMBL/GenBank/DDBJ databases">
        <title>Metabolic potential, ecology and presence of endohyphal bacteria is reflected in genomic diversity of Mucoromycotina.</title>
        <authorList>
            <person name="Muszewska A."/>
            <person name="Okrasinska A."/>
            <person name="Steczkiewicz K."/>
            <person name="Drgas O."/>
            <person name="Orlowska M."/>
            <person name="Perlinska-Lenart U."/>
            <person name="Aleksandrzak-Piekarczyk T."/>
            <person name="Szatraj K."/>
            <person name="Zielenkiewicz U."/>
            <person name="Pilsyk S."/>
            <person name="Malc E."/>
            <person name="Mieczkowski P."/>
            <person name="Kruszewska J.S."/>
            <person name="Biernat P."/>
            <person name="Pawlowska J."/>
        </authorList>
    </citation>
    <scope>NUCLEOTIDE SEQUENCE</scope>
    <source>
        <strain evidence="16">WA0000017839</strain>
    </source>
</reference>
<keyword evidence="11" id="KW-0539">Nucleus</keyword>
<dbReference type="GO" id="GO:0005634">
    <property type="term" value="C:nucleus"/>
    <property type="evidence" value="ECO:0007669"/>
    <property type="project" value="UniProtKB-SubCell"/>
</dbReference>
<feature type="domain" description="Protein arginine N-methyltransferase" evidence="15">
    <location>
        <begin position="151"/>
        <end position="311"/>
    </location>
</feature>
<dbReference type="PROSITE" id="PS51678">
    <property type="entry name" value="SAM_MT_PRMT"/>
    <property type="match status" value="1"/>
</dbReference>
<comment type="subcellular location">
    <subcellularLocation>
        <location evidence="2">Cytoplasm</location>
    </subcellularLocation>
    <subcellularLocation>
        <location evidence="1">Nucleus</location>
    </subcellularLocation>
</comment>
<dbReference type="SUPFAM" id="SSF53335">
    <property type="entry name" value="S-adenosyl-L-methionine-dependent methyltransferases"/>
    <property type="match status" value="1"/>
</dbReference>
<evidence type="ECO:0000256" key="5">
    <source>
        <dbReference type="ARBA" id="ARBA00022603"/>
    </source>
</evidence>
<dbReference type="GO" id="GO:0005737">
    <property type="term" value="C:cytoplasm"/>
    <property type="evidence" value="ECO:0007669"/>
    <property type="project" value="UniProtKB-SubCell"/>
</dbReference>
<evidence type="ECO:0000256" key="1">
    <source>
        <dbReference type="ARBA" id="ARBA00004123"/>
    </source>
</evidence>
<dbReference type="CDD" id="cd02440">
    <property type="entry name" value="AdoMet_MTases"/>
    <property type="match status" value="1"/>
</dbReference>
<evidence type="ECO:0000256" key="3">
    <source>
        <dbReference type="ARBA" id="ARBA00011925"/>
    </source>
</evidence>
<evidence type="ECO:0000313" key="17">
    <source>
        <dbReference type="Proteomes" id="UP000603453"/>
    </source>
</evidence>
<dbReference type="FunFam" id="3.40.50.150:FF:000003">
    <property type="entry name" value="Blast:Protein arginine N-methyltransferase 1"/>
    <property type="match status" value="1"/>
</dbReference>
<evidence type="ECO:0000256" key="10">
    <source>
        <dbReference type="ARBA" id="ARBA00023163"/>
    </source>
</evidence>
<evidence type="ECO:0000256" key="12">
    <source>
        <dbReference type="ARBA" id="ARBA00049086"/>
    </source>
</evidence>
<evidence type="ECO:0000256" key="14">
    <source>
        <dbReference type="PROSITE-ProRule" id="PRU01015"/>
    </source>
</evidence>
<proteinExistence type="predicted"/>
<keyword evidence="7 14" id="KW-0949">S-adenosyl-L-methionine</keyword>
<evidence type="ECO:0000256" key="9">
    <source>
        <dbReference type="ARBA" id="ARBA00023015"/>
    </source>
</evidence>
<keyword evidence="9" id="KW-0805">Transcription regulation</keyword>
<keyword evidence="17" id="KW-1185">Reference proteome</keyword>
<dbReference type="GO" id="GO:0070611">
    <property type="term" value="F:histone H3R2 methyltransferase activity"/>
    <property type="evidence" value="ECO:0007669"/>
    <property type="project" value="TreeGrafter"/>
</dbReference>
<evidence type="ECO:0000256" key="4">
    <source>
        <dbReference type="ARBA" id="ARBA00022490"/>
    </source>
</evidence>
<keyword evidence="5 14" id="KW-0489">Methyltransferase</keyword>
<organism evidence="16 17">
    <name type="scientific">Mucor saturninus</name>
    <dbReference type="NCBI Taxonomy" id="64648"/>
    <lineage>
        <taxon>Eukaryota</taxon>
        <taxon>Fungi</taxon>
        <taxon>Fungi incertae sedis</taxon>
        <taxon>Mucoromycota</taxon>
        <taxon>Mucoromycotina</taxon>
        <taxon>Mucoromycetes</taxon>
        <taxon>Mucorales</taxon>
        <taxon>Mucorineae</taxon>
        <taxon>Mucoraceae</taxon>
        <taxon>Mucor</taxon>
    </lineage>
</organism>
<keyword evidence="8" id="KW-0156">Chromatin regulator</keyword>
<evidence type="ECO:0000256" key="6">
    <source>
        <dbReference type="ARBA" id="ARBA00022679"/>
    </source>
</evidence>
<dbReference type="OrthoDB" id="7848332at2759"/>